<reference evidence="9 10" key="1">
    <citation type="submission" date="2016-05" db="EMBL/GenBank/DDBJ databases">
        <title>Genomic Taxonomy of the Vibrionaceae.</title>
        <authorList>
            <person name="Gomez-Gil B."/>
            <person name="Enciso-Ibarra J."/>
        </authorList>
    </citation>
    <scope>NUCLEOTIDE SEQUENCE [LARGE SCALE GENOMIC DNA]</scope>
    <source>
        <strain evidence="9 10">CAIM 1920</strain>
    </source>
</reference>
<evidence type="ECO:0000256" key="4">
    <source>
        <dbReference type="ARBA" id="ARBA00022692"/>
    </source>
</evidence>
<organism evidence="9 10">
    <name type="scientific">Veronia pacifica</name>
    <dbReference type="NCBI Taxonomy" id="1080227"/>
    <lineage>
        <taxon>Bacteria</taxon>
        <taxon>Pseudomonadati</taxon>
        <taxon>Pseudomonadota</taxon>
        <taxon>Gammaproteobacteria</taxon>
        <taxon>Vibrionales</taxon>
        <taxon>Vibrionaceae</taxon>
        <taxon>Veronia</taxon>
    </lineage>
</organism>
<evidence type="ECO:0000256" key="6">
    <source>
        <dbReference type="ARBA" id="ARBA00023136"/>
    </source>
</evidence>
<dbReference type="AlphaFoldDB" id="A0A1C3EEG0"/>
<feature type="transmembrane region" description="Helical" evidence="7">
    <location>
        <begin position="172"/>
        <end position="193"/>
    </location>
</feature>
<gene>
    <name evidence="9" type="ORF">A8L45_16140</name>
</gene>
<keyword evidence="6 7" id="KW-0472">Membrane</keyword>
<keyword evidence="3" id="KW-1003">Cell membrane</keyword>
<comment type="caution">
    <text evidence="9">The sequence shown here is derived from an EMBL/GenBank/DDBJ whole genome shotgun (WGS) entry which is preliminary data.</text>
</comment>
<dbReference type="EMBL" id="LYBM01000032">
    <property type="protein sequence ID" value="ODA31647.1"/>
    <property type="molecule type" value="Genomic_DNA"/>
</dbReference>
<feature type="domain" description="Glycine transporter" evidence="8">
    <location>
        <begin position="92"/>
        <end position="164"/>
    </location>
</feature>
<evidence type="ECO:0000256" key="1">
    <source>
        <dbReference type="ARBA" id="ARBA00004651"/>
    </source>
</evidence>
<evidence type="ECO:0000256" key="2">
    <source>
        <dbReference type="ARBA" id="ARBA00008193"/>
    </source>
</evidence>
<feature type="transmembrane region" description="Helical" evidence="7">
    <location>
        <begin position="64"/>
        <end position="83"/>
    </location>
</feature>
<protein>
    <recommendedName>
        <fullName evidence="8">Glycine transporter domain-containing protein</fullName>
    </recommendedName>
</protein>
<evidence type="ECO:0000259" key="8">
    <source>
        <dbReference type="Pfam" id="PF03458"/>
    </source>
</evidence>
<feature type="transmembrane region" description="Helical" evidence="7">
    <location>
        <begin position="115"/>
        <end position="136"/>
    </location>
</feature>
<accession>A0A1C3EEG0</accession>
<evidence type="ECO:0000256" key="7">
    <source>
        <dbReference type="SAM" id="Phobius"/>
    </source>
</evidence>
<keyword evidence="4 7" id="KW-0812">Transmembrane</keyword>
<evidence type="ECO:0000313" key="10">
    <source>
        <dbReference type="Proteomes" id="UP000094936"/>
    </source>
</evidence>
<evidence type="ECO:0000313" key="9">
    <source>
        <dbReference type="EMBL" id="ODA31647.1"/>
    </source>
</evidence>
<dbReference type="PANTHER" id="PTHR30506">
    <property type="entry name" value="INNER MEMBRANE PROTEIN"/>
    <property type="match status" value="1"/>
</dbReference>
<dbReference type="GO" id="GO:0005886">
    <property type="term" value="C:plasma membrane"/>
    <property type="evidence" value="ECO:0007669"/>
    <property type="project" value="UniProtKB-SubCell"/>
</dbReference>
<dbReference type="Pfam" id="PF03458">
    <property type="entry name" value="Gly_transporter"/>
    <property type="match status" value="2"/>
</dbReference>
<feature type="domain" description="Glycine transporter" evidence="8">
    <location>
        <begin position="5"/>
        <end position="78"/>
    </location>
</feature>
<evidence type="ECO:0000256" key="3">
    <source>
        <dbReference type="ARBA" id="ARBA00022475"/>
    </source>
</evidence>
<dbReference type="PANTHER" id="PTHR30506:SF3">
    <property type="entry name" value="UPF0126 INNER MEMBRANE PROTEIN YADS-RELATED"/>
    <property type="match status" value="1"/>
</dbReference>
<name>A0A1C3EEG0_9GAMM</name>
<dbReference type="OrthoDB" id="9791874at2"/>
<comment type="subcellular location">
    <subcellularLocation>
        <location evidence="1">Cell membrane</location>
        <topology evidence="1">Multi-pass membrane protein</topology>
    </subcellularLocation>
</comment>
<keyword evidence="10" id="KW-1185">Reference proteome</keyword>
<dbReference type="RefSeq" id="WP_068904139.1">
    <property type="nucleotide sequence ID" value="NZ_JBHUIF010000032.1"/>
</dbReference>
<proteinExistence type="inferred from homology"/>
<comment type="similarity">
    <text evidence="2">Belongs to the UPF0126 family.</text>
</comment>
<feature type="transmembrane region" description="Helical" evidence="7">
    <location>
        <begin position="90"/>
        <end position="109"/>
    </location>
</feature>
<dbReference type="Proteomes" id="UP000094936">
    <property type="component" value="Unassembled WGS sequence"/>
</dbReference>
<keyword evidence="5 7" id="KW-1133">Transmembrane helix</keyword>
<sequence>MLLTILYIIGITAEAMTGALAAGRKHMDWFGVMLVASATAIGGGTVRDILLGHYPLGWVENPHYLMITCVAGVITTCMAGWVAKNHKFFVSMDALGLIVFSIIGCRVGMDMGLPAFICVVSGLVTGVFGGLLRDLICRRPPMVLHKELYASVSFLAGWMYWAMMHYGINELIATVSTLVVGFCFRMAAARFGWSLPVFRFDAEPENSH</sequence>
<evidence type="ECO:0000256" key="5">
    <source>
        <dbReference type="ARBA" id="ARBA00022989"/>
    </source>
</evidence>
<dbReference type="InterPro" id="IPR005115">
    <property type="entry name" value="Gly_transporter"/>
</dbReference>